<feature type="active site" description="Proton acceptor" evidence="7">
    <location>
        <position position="365"/>
    </location>
</feature>
<evidence type="ECO:0000256" key="6">
    <source>
        <dbReference type="ARBA" id="ARBA00052788"/>
    </source>
</evidence>
<evidence type="ECO:0000256" key="8">
    <source>
        <dbReference type="PROSITE-ProRule" id="PRU01024"/>
    </source>
</evidence>
<keyword evidence="4 7" id="KW-0819">tRNA processing</keyword>
<dbReference type="SUPFAM" id="SSF53335">
    <property type="entry name" value="S-adenosyl-L-methionine-dependent methyltransferases"/>
    <property type="match status" value="1"/>
</dbReference>
<evidence type="ECO:0000256" key="5">
    <source>
        <dbReference type="ARBA" id="ARBA00051255"/>
    </source>
</evidence>
<name>A0A1H6RMA1_9GAMM</name>
<dbReference type="PANTHER" id="PTHR47790">
    <property type="entry name" value="TRNA/TMRNA (URACIL-C(5))-METHYLTRANSFERASE"/>
    <property type="match status" value="1"/>
</dbReference>
<feature type="binding site" evidence="7">
    <location>
        <position position="229"/>
    </location>
    <ligand>
        <name>S-adenosyl-L-methionine</name>
        <dbReference type="ChEBI" id="CHEBI:59789"/>
    </ligand>
</feature>
<feature type="active site" description="Nucleophile" evidence="7 8">
    <location>
        <position position="331"/>
    </location>
</feature>
<dbReference type="HAMAP" id="MF_01011">
    <property type="entry name" value="RNA_methyltr_TrmA"/>
    <property type="match status" value="1"/>
</dbReference>
<dbReference type="FunFam" id="3.40.50.150:FF:000012">
    <property type="entry name" value="tRNA/tmRNA (uracil-C(5))-methyltransferase"/>
    <property type="match status" value="1"/>
</dbReference>
<proteinExistence type="inferred from homology"/>
<evidence type="ECO:0000256" key="4">
    <source>
        <dbReference type="ARBA" id="ARBA00022694"/>
    </source>
</evidence>
<feature type="binding site" evidence="7 8">
    <location>
        <position position="196"/>
    </location>
    <ligand>
        <name>S-adenosyl-L-methionine</name>
        <dbReference type="ChEBI" id="CHEBI:59789"/>
    </ligand>
</feature>
<dbReference type="RefSeq" id="WP_093309014.1">
    <property type="nucleotide sequence ID" value="NZ_FNYH01000004.1"/>
</dbReference>
<dbReference type="Gene3D" id="2.40.50.1070">
    <property type="match status" value="1"/>
</dbReference>
<dbReference type="PROSITE" id="PS51687">
    <property type="entry name" value="SAM_MT_RNA_M5U"/>
    <property type="match status" value="1"/>
</dbReference>
<feature type="binding site" evidence="7 8">
    <location>
        <position position="245"/>
    </location>
    <ligand>
        <name>S-adenosyl-L-methionine</name>
        <dbReference type="ChEBI" id="CHEBI:59789"/>
    </ligand>
</feature>
<dbReference type="PANTHER" id="PTHR47790:SF2">
    <property type="entry name" value="TRNA_TMRNA (URACIL-C(5))-METHYLTRANSFERASE"/>
    <property type="match status" value="1"/>
</dbReference>
<keyword evidence="2 7" id="KW-0808">Transferase</keyword>
<dbReference type="EMBL" id="FNYH01000004">
    <property type="protein sequence ID" value="SEI56909.1"/>
    <property type="molecule type" value="Genomic_DNA"/>
</dbReference>
<accession>A0A1H6RMA1</accession>
<dbReference type="GO" id="GO:0030488">
    <property type="term" value="P:tRNA methylation"/>
    <property type="evidence" value="ECO:0007669"/>
    <property type="project" value="UniProtKB-UniRule"/>
</dbReference>
<reference evidence="11" key="1">
    <citation type="submission" date="2016-10" db="EMBL/GenBank/DDBJ databases">
        <authorList>
            <person name="Varghese N."/>
            <person name="Submissions S."/>
        </authorList>
    </citation>
    <scope>NUCLEOTIDE SEQUENCE [LARGE SCALE GENOMIC DNA]</scope>
    <source>
        <strain evidence="11">DSM 7165</strain>
    </source>
</reference>
<feature type="binding site" evidence="7 8">
    <location>
        <position position="306"/>
    </location>
    <ligand>
        <name>S-adenosyl-L-methionine</name>
        <dbReference type="ChEBI" id="CHEBI:59789"/>
    </ligand>
</feature>
<keyword evidence="11" id="KW-1185">Reference proteome</keyword>
<dbReference type="GO" id="GO:0005829">
    <property type="term" value="C:cytosol"/>
    <property type="evidence" value="ECO:0007669"/>
    <property type="project" value="TreeGrafter"/>
</dbReference>
<dbReference type="GO" id="GO:0030697">
    <property type="term" value="F:tRNA (uracil(54)-C5)-methyltransferase activity, S-adenosyl methionine-dependent"/>
    <property type="evidence" value="ECO:0007669"/>
    <property type="project" value="UniProtKB-UniRule"/>
</dbReference>
<dbReference type="GO" id="GO:0019843">
    <property type="term" value="F:rRNA binding"/>
    <property type="evidence" value="ECO:0007669"/>
    <property type="project" value="TreeGrafter"/>
</dbReference>
<comment type="function">
    <text evidence="7">Dual-specificity methyltransferase that catalyzes the formation of 5-methyluridine at position 54 (m5U54) in all tRNAs, and that of position 341 (m5U341) in tmRNA (transfer-mRNA).</text>
</comment>
<dbReference type="InterPro" id="IPR010280">
    <property type="entry name" value="U5_MeTrfase_fam"/>
</dbReference>
<gene>
    <name evidence="7" type="primary">trmA</name>
    <name evidence="10" type="ORF">SAMN05421831_104142</name>
</gene>
<evidence type="ECO:0000313" key="11">
    <source>
        <dbReference type="Proteomes" id="UP000242999"/>
    </source>
</evidence>
<keyword evidence="3 7" id="KW-0949">S-adenosyl-L-methionine</keyword>
<evidence type="ECO:0000256" key="3">
    <source>
        <dbReference type="ARBA" id="ARBA00022691"/>
    </source>
</evidence>
<sequence length="373" mass="42567">MSLPQVDPTQYPQLLADKAQALQQHFALFSPPELEIFPSEPSHYRMRAEFRLWHQDEDLYYVMFDTDNMDARGKPARVRMDTYSVANQLINRLMPALLDAIRHWPQLRHKLFQVEFLTSTTDQAVISLIYHRQLDDTWEEAAHALRQQLAPLATELHLIGRARKQKKVVTQDYVIEKFVVAGRTLQYQQVETTFTQPNASVCQHMLSWAQEVTQGLTGDLLELYCGNANFSLALAENFPRILATEISKTSVKSAAYNLELNQIANLQVAPISSETLAQALAGELAESRKIQALKLADYQFSTVLVDPPRAGLDEATLQQVSSYKNLLYISCNPETLAANLHTLTRTHVIKRWAFFDQFPYTHHAEIGVFLQPR</sequence>
<dbReference type="OrthoDB" id="9804590at2"/>
<organism evidence="10 11">
    <name type="scientific">Allopseudospirillum japonicum</name>
    <dbReference type="NCBI Taxonomy" id="64971"/>
    <lineage>
        <taxon>Bacteria</taxon>
        <taxon>Pseudomonadati</taxon>
        <taxon>Pseudomonadota</taxon>
        <taxon>Gammaproteobacteria</taxon>
        <taxon>Oceanospirillales</taxon>
        <taxon>Oceanospirillaceae</taxon>
        <taxon>Allopseudospirillum</taxon>
    </lineage>
</organism>
<dbReference type="FunFam" id="2.40.50.1070:FF:000001">
    <property type="entry name" value="tRNA/tmRNA (uracil-C(5))-methyltransferase"/>
    <property type="match status" value="1"/>
</dbReference>
<evidence type="ECO:0000256" key="7">
    <source>
        <dbReference type="HAMAP-Rule" id="MF_01011"/>
    </source>
</evidence>
<dbReference type="GO" id="GO:0000049">
    <property type="term" value="F:tRNA binding"/>
    <property type="evidence" value="ECO:0007669"/>
    <property type="project" value="TreeGrafter"/>
</dbReference>
<comment type="catalytic activity">
    <reaction evidence="5 7">
        <text>uridine(341) in tmRNA + S-adenosyl-L-methionine = 5-methyluridine(341) in tmRNA + S-adenosyl-L-homocysteine + H(+)</text>
        <dbReference type="Rhea" id="RHEA:43612"/>
        <dbReference type="Rhea" id="RHEA-COMP:10630"/>
        <dbReference type="Rhea" id="RHEA-COMP:10631"/>
        <dbReference type="ChEBI" id="CHEBI:15378"/>
        <dbReference type="ChEBI" id="CHEBI:57856"/>
        <dbReference type="ChEBI" id="CHEBI:59789"/>
        <dbReference type="ChEBI" id="CHEBI:65315"/>
        <dbReference type="ChEBI" id="CHEBI:74447"/>
    </reaction>
</comment>
<comment type="similarity">
    <text evidence="7">Belongs to the class I-like SAM-binding methyltransferase superfamily. RNA M5U methyltransferase family. TrmA subfamily.</text>
</comment>
<feature type="binding site" evidence="7 8">
    <location>
        <position position="224"/>
    </location>
    <ligand>
        <name>S-adenosyl-L-methionine</name>
        <dbReference type="ChEBI" id="CHEBI:59789"/>
    </ligand>
</feature>
<dbReference type="InterPro" id="IPR029063">
    <property type="entry name" value="SAM-dependent_MTases_sf"/>
</dbReference>
<dbReference type="Pfam" id="PF05958">
    <property type="entry name" value="tRNA_U5-meth_tr"/>
    <property type="match status" value="1"/>
</dbReference>
<dbReference type="NCBIfam" id="TIGR02143">
    <property type="entry name" value="trmA_only"/>
    <property type="match status" value="1"/>
</dbReference>
<dbReference type="Proteomes" id="UP000242999">
    <property type="component" value="Unassembled WGS sequence"/>
</dbReference>
<comment type="catalytic activity">
    <reaction evidence="6 7">
        <text>uridine(54) in tRNA + S-adenosyl-L-methionine = 5-methyluridine(54) in tRNA + S-adenosyl-L-homocysteine + H(+)</text>
        <dbReference type="Rhea" id="RHEA:42712"/>
        <dbReference type="Rhea" id="RHEA-COMP:10167"/>
        <dbReference type="Rhea" id="RHEA-COMP:10193"/>
        <dbReference type="ChEBI" id="CHEBI:15378"/>
        <dbReference type="ChEBI" id="CHEBI:57856"/>
        <dbReference type="ChEBI" id="CHEBI:59789"/>
        <dbReference type="ChEBI" id="CHEBI:65315"/>
        <dbReference type="ChEBI" id="CHEBI:74447"/>
        <dbReference type="EC" id="2.1.1.35"/>
    </reaction>
</comment>
<evidence type="ECO:0000256" key="2">
    <source>
        <dbReference type="ARBA" id="ARBA00022679"/>
    </source>
</evidence>
<protein>
    <recommendedName>
        <fullName evidence="7">tRNA/tmRNA (uracil-C(5))-methyltransferase</fullName>
        <ecNumber evidence="7">2.1.1.35</ecNumber>
    </recommendedName>
    <alternativeName>
        <fullName evidence="7">tRNA (uracil(54)-C(5))-methyltransferase</fullName>
    </alternativeName>
    <alternativeName>
        <fullName evidence="7">tRNA(m5U54)-methyltransferase</fullName>
        <shortName evidence="7">RUMT</shortName>
    </alternativeName>
    <alternativeName>
        <fullName evidence="7">tmRNA (uracil(341)-C(5))-methyltransferase</fullName>
    </alternativeName>
</protein>
<dbReference type="PROSITE" id="PS01230">
    <property type="entry name" value="TRMA_1"/>
    <property type="match status" value="1"/>
</dbReference>
<keyword evidence="1 7" id="KW-0489">Methyltransferase</keyword>
<feature type="active site" evidence="9">
    <location>
        <position position="331"/>
    </location>
</feature>
<dbReference type="STRING" id="64971.SAMN05421831_104142"/>
<dbReference type="InterPro" id="IPR030390">
    <property type="entry name" value="MeTrfase_TrmA_AS"/>
</dbReference>
<evidence type="ECO:0000256" key="1">
    <source>
        <dbReference type="ARBA" id="ARBA00022603"/>
    </source>
</evidence>
<dbReference type="InterPro" id="IPR011869">
    <property type="entry name" value="TrmA_MeTrfase"/>
</dbReference>
<dbReference type="EC" id="2.1.1.35" evidence="7"/>
<evidence type="ECO:0000256" key="9">
    <source>
        <dbReference type="PROSITE-ProRule" id="PRU10015"/>
    </source>
</evidence>
<evidence type="ECO:0000313" key="10">
    <source>
        <dbReference type="EMBL" id="SEI56909.1"/>
    </source>
</evidence>
<dbReference type="AlphaFoldDB" id="A0A1H6RMA1"/>
<dbReference type="Gene3D" id="3.40.50.150">
    <property type="entry name" value="Vaccinia Virus protein VP39"/>
    <property type="match status" value="1"/>
</dbReference>